<feature type="region of interest" description="Disordered" evidence="1">
    <location>
        <begin position="159"/>
        <end position="182"/>
    </location>
</feature>
<dbReference type="AlphaFoldDB" id="A0AAN7YHD2"/>
<comment type="caution">
    <text evidence="2">The sequence shown here is derived from an EMBL/GenBank/DDBJ whole genome shotgun (WGS) entry which is preliminary data.</text>
</comment>
<gene>
    <name evidence="2" type="ORF">LTR62_008172</name>
</gene>
<evidence type="ECO:0000256" key="1">
    <source>
        <dbReference type="SAM" id="MobiDB-lite"/>
    </source>
</evidence>
<proteinExistence type="predicted"/>
<dbReference type="Proteomes" id="UP001310890">
    <property type="component" value="Unassembled WGS sequence"/>
</dbReference>
<evidence type="ECO:0000313" key="2">
    <source>
        <dbReference type="EMBL" id="KAK5108596.1"/>
    </source>
</evidence>
<name>A0AAN7YHD2_9PEZI</name>
<accession>A0AAN7YHD2</accession>
<dbReference type="EMBL" id="JAVRRL010000082">
    <property type="protein sequence ID" value="KAK5108596.1"/>
    <property type="molecule type" value="Genomic_DNA"/>
</dbReference>
<protein>
    <submittedName>
        <fullName evidence="2">Uncharacterized protein</fullName>
    </submittedName>
</protein>
<evidence type="ECO:0000313" key="3">
    <source>
        <dbReference type="Proteomes" id="UP001310890"/>
    </source>
</evidence>
<reference evidence="2" key="1">
    <citation type="submission" date="2023-08" db="EMBL/GenBank/DDBJ databases">
        <title>Black Yeasts Isolated from many extreme environments.</title>
        <authorList>
            <person name="Coleine C."/>
            <person name="Stajich J.E."/>
            <person name="Selbmann L."/>
        </authorList>
    </citation>
    <scope>NUCLEOTIDE SEQUENCE</scope>
    <source>
        <strain evidence="2">CCFEE 5401</strain>
    </source>
</reference>
<organism evidence="2 3">
    <name type="scientific">Meristemomyces frigidus</name>
    <dbReference type="NCBI Taxonomy" id="1508187"/>
    <lineage>
        <taxon>Eukaryota</taxon>
        <taxon>Fungi</taxon>
        <taxon>Dikarya</taxon>
        <taxon>Ascomycota</taxon>
        <taxon>Pezizomycotina</taxon>
        <taxon>Dothideomycetes</taxon>
        <taxon>Dothideomycetidae</taxon>
        <taxon>Mycosphaerellales</taxon>
        <taxon>Teratosphaeriaceae</taxon>
        <taxon>Meristemomyces</taxon>
    </lineage>
</organism>
<sequence length="182" mass="19950">MAAEVQDQPASLSKIDSAIDDTSPASPSDVKPKHRRSSSTVSGVFNINDLEKEGVELKIAPDTQKLNWKVNTSPSTIDDKEVLNKLLTTPPIKRIDLATPLGLVLTARNNKGVTIKDACDVIYKQFKKKADDELEAPYLAGFEWDREECYTKFIIHQKKTGDVSSGGSSKKSKKAKGGEEES</sequence>
<feature type="region of interest" description="Disordered" evidence="1">
    <location>
        <begin position="1"/>
        <end position="43"/>
    </location>
</feature>